<feature type="chain" id="PRO_5022152021" evidence="2">
    <location>
        <begin position="24"/>
        <end position="143"/>
    </location>
</feature>
<feature type="signal peptide" evidence="2">
    <location>
        <begin position="1"/>
        <end position="23"/>
    </location>
</feature>
<organism evidence="3 4">
    <name type="scientific">Microvirga aerophila</name>
    <dbReference type="NCBI Taxonomy" id="670291"/>
    <lineage>
        <taxon>Bacteria</taxon>
        <taxon>Pseudomonadati</taxon>
        <taxon>Pseudomonadota</taxon>
        <taxon>Alphaproteobacteria</taxon>
        <taxon>Hyphomicrobiales</taxon>
        <taxon>Methylobacteriaceae</taxon>
        <taxon>Microvirga</taxon>
    </lineage>
</organism>
<accession>A0A512C3F2</accession>
<keyword evidence="2" id="KW-0732">Signal</keyword>
<reference evidence="3 4" key="1">
    <citation type="submission" date="2019-07" db="EMBL/GenBank/DDBJ databases">
        <title>Whole genome shotgun sequence of Microvirga aerophila NBRC 106136.</title>
        <authorList>
            <person name="Hosoyama A."/>
            <person name="Uohara A."/>
            <person name="Ohji S."/>
            <person name="Ichikawa N."/>
        </authorList>
    </citation>
    <scope>NUCLEOTIDE SEQUENCE [LARGE SCALE GENOMIC DNA]</scope>
    <source>
        <strain evidence="3 4">NBRC 106136</strain>
    </source>
</reference>
<keyword evidence="4" id="KW-1185">Reference proteome</keyword>
<gene>
    <name evidence="3" type="ORF">MAE02_64300</name>
</gene>
<dbReference type="EMBL" id="BJYU01000234">
    <property type="protein sequence ID" value="GEO18734.1"/>
    <property type="molecule type" value="Genomic_DNA"/>
</dbReference>
<name>A0A512C3F2_9HYPH</name>
<evidence type="ECO:0000256" key="2">
    <source>
        <dbReference type="SAM" id="SignalP"/>
    </source>
</evidence>
<proteinExistence type="predicted"/>
<protein>
    <submittedName>
        <fullName evidence="3">Uncharacterized protein</fullName>
    </submittedName>
</protein>
<evidence type="ECO:0000313" key="4">
    <source>
        <dbReference type="Proteomes" id="UP000321085"/>
    </source>
</evidence>
<dbReference type="AlphaFoldDB" id="A0A512C3F2"/>
<comment type="caution">
    <text evidence="3">The sequence shown here is derived from an EMBL/GenBank/DDBJ whole genome shotgun (WGS) entry which is preliminary data.</text>
</comment>
<evidence type="ECO:0000313" key="3">
    <source>
        <dbReference type="EMBL" id="GEO18734.1"/>
    </source>
</evidence>
<evidence type="ECO:0000256" key="1">
    <source>
        <dbReference type="SAM" id="MobiDB-lite"/>
    </source>
</evidence>
<feature type="region of interest" description="Disordered" evidence="1">
    <location>
        <begin position="107"/>
        <end position="143"/>
    </location>
</feature>
<feature type="compositionally biased region" description="Basic and acidic residues" evidence="1">
    <location>
        <begin position="111"/>
        <end position="125"/>
    </location>
</feature>
<sequence length="143" mass="15241">MFRTKRRSLFASGLVAAPALELAFHVVQPAAQPFNGPGDVPDVIAGHRPCLIDSRHGLSTGLLSGVWAVWAVWAVWEAITLIAEAEGVAKFEVGAAPIGIPPKGWGILSKGRSEAEEADDKDHGPHRPSMNRSAGPVEPPQRR</sequence>
<dbReference type="Proteomes" id="UP000321085">
    <property type="component" value="Unassembled WGS sequence"/>
</dbReference>